<organism evidence="4 5">
    <name type="scientific">Olpidium bornovanus</name>
    <dbReference type="NCBI Taxonomy" id="278681"/>
    <lineage>
        <taxon>Eukaryota</taxon>
        <taxon>Fungi</taxon>
        <taxon>Fungi incertae sedis</taxon>
        <taxon>Olpidiomycota</taxon>
        <taxon>Olpidiomycotina</taxon>
        <taxon>Olpidiomycetes</taxon>
        <taxon>Olpidiales</taxon>
        <taxon>Olpidiaceae</taxon>
        <taxon>Olpidium</taxon>
    </lineage>
</organism>
<feature type="compositionally biased region" description="Basic and acidic residues" evidence="1">
    <location>
        <begin position="204"/>
        <end position="218"/>
    </location>
</feature>
<dbReference type="Gene3D" id="3.10.120.10">
    <property type="entry name" value="Cytochrome b5-like heme/steroid binding domain"/>
    <property type="match status" value="1"/>
</dbReference>
<dbReference type="Pfam" id="PF00173">
    <property type="entry name" value="Cyt-b5"/>
    <property type="match status" value="1"/>
</dbReference>
<evidence type="ECO:0000313" key="4">
    <source>
        <dbReference type="EMBL" id="KAG5458043.1"/>
    </source>
</evidence>
<feature type="non-terminal residue" evidence="4">
    <location>
        <position position="420"/>
    </location>
</feature>
<feature type="region of interest" description="Disordered" evidence="1">
    <location>
        <begin position="173"/>
        <end position="228"/>
    </location>
</feature>
<feature type="domain" description="Cytochrome b5 heme-binding" evidence="3">
    <location>
        <begin position="298"/>
        <end position="348"/>
    </location>
</feature>
<accession>A0A8H7ZS35</accession>
<feature type="region of interest" description="Disordered" evidence="1">
    <location>
        <begin position="351"/>
        <end position="378"/>
    </location>
</feature>
<dbReference type="SUPFAM" id="SSF52540">
    <property type="entry name" value="P-loop containing nucleoside triphosphate hydrolases"/>
    <property type="match status" value="1"/>
</dbReference>
<proteinExistence type="predicted"/>
<evidence type="ECO:0000256" key="1">
    <source>
        <dbReference type="SAM" id="MobiDB-lite"/>
    </source>
</evidence>
<keyword evidence="2" id="KW-0812">Transmembrane</keyword>
<gene>
    <name evidence="4" type="ORF">BJ554DRAFT_1814</name>
</gene>
<evidence type="ECO:0000259" key="3">
    <source>
        <dbReference type="PROSITE" id="PS50255"/>
    </source>
</evidence>
<name>A0A8H7ZS35_9FUNG</name>
<dbReference type="PROSITE" id="PS50255">
    <property type="entry name" value="CYTOCHROME_B5_2"/>
    <property type="match status" value="1"/>
</dbReference>
<comment type="caution">
    <text evidence="4">The sequence shown here is derived from an EMBL/GenBank/DDBJ whole genome shotgun (WGS) entry which is preliminary data.</text>
</comment>
<protein>
    <recommendedName>
        <fullName evidence="3">Cytochrome b5 heme-binding domain-containing protein</fullName>
    </recommendedName>
</protein>
<keyword evidence="2" id="KW-0472">Membrane</keyword>
<evidence type="ECO:0000313" key="5">
    <source>
        <dbReference type="Proteomes" id="UP000673691"/>
    </source>
</evidence>
<evidence type="ECO:0000256" key="2">
    <source>
        <dbReference type="SAM" id="Phobius"/>
    </source>
</evidence>
<keyword evidence="2" id="KW-1133">Transmembrane helix</keyword>
<sequence>MFDFQKVLNQIVGHGLLDLVRVKQAARWSVRMTFRTFVNRYGPLLRGELGEAAAGVGNLSPITDTLGDLIPPSPRQPAELYSVQSPMSIDHSGADELDEKNKEEVESLVKRQGWTAAEVLVGQRTVFIAEHVWRDVEGWLSRQEDPELAEIWKDGAAQSDETDAASIVSCETEEADGDDGSVACGDCAETGEETSGGGPRRARKDREVDLEKGIDAERPGPAAKPAAGGPARRAWLRVVRASTFWISSCLLRTLGGMGSEDARLLWREKFALCLLLLFLWAASLVFVIGGWRAACAPDGVYSASEIAEHADALWISWNGRVYDVSKYEHPGGRAGLLRFAGADASTLFPRNATQCPPTTRTRRVRSERDGESSSQGLSAVCSRGTENHCHDTEAIQEMIATGKVAVKERGLVGYTVKEIA</sequence>
<keyword evidence="5" id="KW-1185">Reference proteome</keyword>
<feature type="compositionally biased region" description="Low complexity" evidence="1">
    <location>
        <begin position="219"/>
        <end position="228"/>
    </location>
</feature>
<dbReference type="AlphaFoldDB" id="A0A8H7ZS35"/>
<dbReference type="InterPro" id="IPR027417">
    <property type="entry name" value="P-loop_NTPase"/>
</dbReference>
<feature type="transmembrane region" description="Helical" evidence="2">
    <location>
        <begin position="270"/>
        <end position="291"/>
    </location>
</feature>
<dbReference type="EMBL" id="JAEFCI010009070">
    <property type="protein sequence ID" value="KAG5458043.1"/>
    <property type="molecule type" value="Genomic_DNA"/>
</dbReference>
<reference evidence="4 5" key="1">
    <citation type="journal article" name="Sci. Rep.">
        <title>Genome-scale phylogenetic analyses confirm Olpidium as the closest living zoosporic fungus to the non-flagellated, terrestrial fungi.</title>
        <authorList>
            <person name="Chang Y."/>
            <person name="Rochon D."/>
            <person name="Sekimoto S."/>
            <person name="Wang Y."/>
            <person name="Chovatia M."/>
            <person name="Sandor L."/>
            <person name="Salamov A."/>
            <person name="Grigoriev I.V."/>
            <person name="Stajich J.E."/>
            <person name="Spatafora J.W."/>
        </authorList>
    </citation>
    <scope>NUCLEOTIDE SEQUENCE [LARGE SCALE GENOMIC DNA]</scope>
    <source>
        <strain evidence="4">S191</strain>
    </source>
</reference>
<dbReference type="InterPro" id="IPR001199">
    <property type="entry name" value="Cyt_B5-like_heme/steroid-bd"/>
</dbReference>
<dbReference type="InterPro" id="IPR036400">
    <property type="entry name" value="Cyt_B5-like_heme/steroid_sf"/>
</dbReference>
<dbReference type="SUPFAM" id="SSF55856">
    <property type="entry name" value="Cytochrome b5-like heme/steroid binding domain"/>
    <property type="match status" value="1"/>
</dbReference>
<dbReference type="SMART" id="SM01117">
    <property type="entry name" value="Cyt-b5"/>
    <property type="match status" value="1"/>
</dbReference>
<dbReference type="Proteomes" id="UP000673691">
    <property type="component" value="Unassembled WGS sequence"/>
</dbReference>